<dbReference type="Proteomes" id="UP001341840">
    <property type="component" value="Unassembled WGS sequence"/>
</dbReference>
<feature type="domain" description="PB1-like" evidence="2">
    <location>
        <begin position="78"/>
        <end position="156"/>
    </location>
</feature>
<evidence type="ECO:0000256" key="1">
    <source>
        <dbReference type="SAM" id="MobiDB-lite"/>
    </source>
</evidence>
<dbReference type="Pfam" id="PF26130">
    <property type="entry name" value="PB1-like"/>
    <property type="match status" value="1"/>
</dbReference>
<comment type="caution">
    <text evidence="3">The sequence shown here is derived from an EMBL/GenBank/DDBJ whole genome shotgun (WGS) entry which is preliminary data.</text>
</comment>
<protein>
    <recommendedName>
        <fullName evidence="2">PB1-like domain-containing protein</fullName>
    </recommendedName>
</protein>
<dbReference type="InterPro" id="IPR058594">
    <property type="entry name" value="PB1-like_dom_pln"/>
</dbReference>
<feature type="region of interest" description="Disordered" evidence="1">
    <location>
        <begin position="151"/>
        <end position="255"/>
    </location>
</feature>
<feature type="compositionally biased region" description="Basic residues" evidence="1">
    <location>
        <begin position="197"/>
        <end position="211"/>
    </location>
</feature>
<evidence type="ECO:0000259" key="2">
    <source>
        <dbReference type="Pfam" id="PF26130"/>
    </source>
</evidence>
<evidence type="ECO:0000313" key="3">
    <source>
        <dbReference type="EMBL" id="MED6172523.1"/>
    </source>
</evidence>
<reference evidence="3 4" key="1">
    <citation type="journal article" date="2023" name="Plants (Basel)">
        <title>Bridging the Gap: Combining Genomics and Transcriptomics Approaches to Understand Stylosanthes scabra, an Orphan Legume from the Brazilian Caatinga.</title>
        <authorList>
            <person name="Ferreira-Neto J.R.C."/>
            <person name="da Silva M.D."/>
            <person name="Binneck E."/>
            <person name="de Melo N.F."/>
            <person name="da Silva R.H."/>
            <person name="de Melo A.L.T.M."/>
            <person name="Pandolfi V."/>
            <person name="Bustamante F.O."/>
            <person name="Brasileiro-Vidal A.C."/>
            <person name="Benko-Iseppon A.M."/>
        </authorList>
    </citation>
    <scope>NUCLEOTIDE SEQUENCE [LARGE SCALE GENOMIC DNA]</scope>
    <source>
        <tissue evidence="3">Leaves</tissue>
    </source>
</reference>
<accession>A0ABU6VK15</accession>
<keyword evidence="4" id="KW-1185">Reference proteome</keyword>
<sequence length="255" mass="28488">MEIPRLRPVLRRPQELPRVVRFCVVSVSPSCIAVVRLKLCLATRQLIKVNRVARVEAVCFERSEKRNPPLKGMGDIFVVPIFQHGGSFVRNPLGELEYVNGLVERFEEMDLDYVNFGDMVKLFERLWYTKYKAVYWLVKNAPELETGLNELEGDAGASGQPINLDETTSSSEDGYESAEDEANKVASQPMPLAPATKRTREKQPIRRKATRKSSPSTEPPSSSQHAGPSVEILAAASAGTKSRIKFMKTPGLKQQ</sequence>
<name>A0ABU6VK15_9FABA</name>
<gene>
    <name evidence="3" type="ORF">PIB30_050830</name>
</gene>
<proteinExistence type="predicted"/>
<organism evidence="3 4">
    <name type="scientific">Stylosanthes scabra</name>
    <dbReference type="NCBI Taxonomy" id="79078"/>
    <lineage>
        <taxon>Eukaryota</taxon>
        <taxon>Viridiplantae</taxon>
        <taxon>Streptophyta</taxon>
        <taxon>Embryophyta</taxon>
        <taxon>Tracheophyta</taxon>
        <taxon>Spermatophyta</taxon>
        <taxon>Magnoliopsida</taxon>
        <taxon>eudicotyledons</taxon>
        <taxon>Gunneridae</taxon>
        <taxon>Pentapetalae</taxon>
        <taxon>rosids</taxon>
        <taxon>fabids</taxon>
        <taxon>Fabales</taxon>
        <taxon>Fabaceae</taxon>
        <taxon>Papilionoideae</taxon>
        <taxon>50 kb inversion clade</taxon>
        <taxon>dalbergioids sensu lato</taxon>
        <taxon>Dalbergieae</taxon>
        <taxon>Pterocarpus clade</taxon>
        <taxon>Stylosanthes</taxon>
    </lineage>
</organism>
<feature type="compositionally biased region" description="Low complexity" evidence="1">
    <location>
        <begin position="213"/>
        <end position="223"/>
    </location>
</feature>
<dbReference type="EMBL" id="JASCZI010151388">
    <property type="protein sequence ID" value="MED6172523.1"/>
    <property type="molecule type" value="Genomic_DNA"/>
</dbReference>
<evidence type="ECO:0000313" key="4">
    <source>
        <dbReference type="Proteomes" id="UP001341840"/>
    </source>
</evidence>